<evidence type="ECO:0000256" key="2">
    <source>
        <dbReference type="ARBA" id="ARBA00022741"/>
    </source>
</evidence>
<sequence>MKSVLIFSKQHFGGVPLIAGQLRARGLRSVLVSELPDNRHRDKCDDHVVFDWFGEELSVLADRLEERGIEPVAVVNLLESLSHWQMAVAAHYAVPGADESRHVLLSKVLVREHMRTLGLSDMRFSGDPATVDFFPAIVKPARDSGASRLVSRVNGPDELRAYQDRLAAAGLAGTELIVEEYLPGVEFSVDGPVVDGKFHPLLTVEKPEHDQVKHHDAGLEFHPPEQEHVREGVRVLCEKVNAFCADLRLDQFWLHFEGRSTEDGRTELIEINPRFGGGMIPAAVREISGIDPIEAVVSMALGEFKLDGPMPLRERPVVGWIDMEGDELGTVEVSTTEDDLRELPGMVGAQITNGYRITDLEQENFFLRFAVTADSVSQLRERVETVRNKIDYRITSEGGE</sequence>
<proteinExistence type="predicted"/>
<dbReference type="PANTHER" id="PTHR43585">
    <property type="entry name" value="FUMIPYRROLE BIOSYNTHESIS PROTEIN C"/>
    <property type="match status" value="1"/>
</dbReference>
<dbReference type="PROSITE" id="PS50975">
    <property type="entry name" value="ATP_GRASP"/>
    <property type="match status" value="1"/>
</dbReference>
<dbReference type="PANTHER" id="PTHR43585:SF2">
    <property type="entry name" value="ATP-GRASP ENZYME FSQD"/>
    <property type="match status" value="1"/>
</dbReference>
<feature type="domain" description="ATP-grasp" evidence="5">
    <location>
        <begin position="107"/>
        <end position="301"/>
    </location>
</feature>
<comment type="caution">
    <text evidence="6">The sequence shown here is derived from an EMBL/GenBank/DDBJ whole genome shotgun (WGS) entry which is preliminary data.</text>
</comment>
<gene>
    <name evidence="6" type="ORF">GKQ77_07560</name>
</gene>
<evidence type="ECO:0000256" key="3">
    <source>
        <dbReference type="ARBA" id="ARBA00022840"/>
    </source>
</evidence>
<dbReference type="InterPro" id="IPR052032">
    <property type="entry name" value="ATP-dep_AA_Ligase"/>
</dbReference>
<dbReference type="SUPFAM" id="SSF56059">
    <property type="entry name" value="Glutathione synthetase ATP-binding domain-like"/>
    <property type="match status" value="1"/>
</dbReference>
<dbReference type="InterPro" id="IPR011761">
    <property type="entry name" value="ATP-grasp"/>
</dbReference>
<keyword evidence="2 4" id="KW-0547">Nucleotide-binding</keyword>
<protein>
    <submittedName>
        <fullName evidence="6">ATP-grasp domain-containing protein</fullName>
    </submittedName>
</protein>
<keyword evidence="1" id="KW-0436">Ligase</keyword>
<accession>A0ABS6YJ26</accession>
<evidence type="ECO:0000259" key="5">
    <source>
        <dbReference type="PROSITE" id="PS50975"/>
    </source>
</evidence>
<keyword evidence="7" id="KW-1185">Reference proteome</keyword>
<keyword evidence="3 4" id="KW-0067">ATP-binding</keyword>
<evidence type="ECO:0000256" key="4">
    <source>
        <dbReference type="PROSITE-ProRule" id="PRU00409"/>
    </source>
</evidence>
<evidence type="ECO:0000313" key="6">
    <source>
        <dbReference type="EMBL" id="MBW5421424.1"/>
    </source>
</evidence>
<dbReference type="Pfam" id="PF13535">
    <property type="entry name" value="ATP-grasp_4"/>
    <property type="match status" value="1"/>
</dbReference>
<reference evidence="6 7" key="1">
    <citation type="submission" date="2019-11" db="EMBL/GenBank/DDBJ databases">
        <authorList>
            <person name="Ay H."/>
        </authorList>
    </citation>
    <scope>NUCLEOTIDE SEQUENCE [LARGE SCALE GENOMIC DNA]</scope>
    <source>
        <strain evidence="6 7">BG9H</strain>
    </source>
</reference>
<name>A0ABS6YJ26_9ACTN</name>
<dbReference type="Gene3D" id="3.30.470.20">
    <property type="entry name" value="ATP-grasp fold, B domain"/>
    <property type="match status" value="1"/>
</dbReference>
<dbReference type="Proteomes" id="UP001197114">
    <property type="component" value="Unassembled WGS sequence"/>
</dbReference>
<dbReference type="EMBL" id="WMBF01000047">
    <property type="protein sequence ID" value="MBW5421424.1"/>
    <property type="molecule type" value="Genomic_DNA"/>
</dbReference>
<evidence type="ECO:0000313" key="7">
    <source>
        <dbReference type="Proteomes" id="UP001197114"/>
    </source>
</evidence>
<evidence type="ECO:0000256" key="1">
    <source>
        <dbReference type="ARBA" id="ARBA00022598"/>
    </source>
</evidence>
<organism evidence="6 7">
    <name type="scientific">Streptomyces anatolicus</name>
    <dbReference type="NCBI Taxonomy" id="2675858"/>
    <lineage>
        <taxon>Bacteria</taxon>
        <taxon>Bacillati</taxon>
        <taxon>Actinomycetota</taxon>
        <taxon>Actinomycetes</taxon>
        <taxon>Kitasatosporales</taxon>
        <taxon>Streptomycetaceae</taxon>
        <taxon>Streptomyces</taxon>
    </lineage>
</organism>